<evidence type="ECO:0000313" key="1">
    <source>
        <dbReference type="EMBL" id="AMM43993.1"/>
    </source>
</evidence>
<organism evidence="1 2">
    <name type="scientific">Pectobacterium phage vB_PcaM_CBB</name>
    <dbReference type="NCBI Taxonomy" id="2772511"/>
    <lineage>
        <taxon>Viruses</taxon>
        <taxon>Duplodnaviria</taxon>
        <taxon>Heunggongvirae</taxon>
        <taxon>Uroviricota</taxon>
        <taxon>Caudoviricetes</taxon>
        <taxon>Mimasvirus</taxon>
        <taxon>Mimasvirus CBB</taxon>
    </lineage>
</organism>
<gene>
    <name evidence="1" type="ORF">CBB_430</name>
</gene>
<proteinExistence type="predicted"/>
<name>A0A1L2CVD9_9CAUD</name>
<evidence type="ECO:0000313" key="2">
    <source>
        <dbReference type="Proteomes" id="UP000223891"/>
    </source>
</evidence>
<reference evidence="2" key="1">
    <citation type="submission" date="2016-01" db="EMBL/GenBank/DDBJ databases">
        <title>Isolation and Characterization of Enterobacteria phage CBB.</title>
        <authorList>
            <person name="Buttimer C.T.H."/>
            <person name="Hendrix H."/>
            <person name="Alexandre H."/>
            <person name="O'Mahony J."/>
            <person name="Lavigne R."/>
            <person name="Coffey A."/>
        </authorList>
    </citation>
    <scope>NUCLEOTIDE SEQUENCE [LARGE SCALE GENOMIC DNA]</scope>
</reference>
<dbReference type="EMBL" id="KU574722">
    <property type="protein sequence ID" value="AMM43993.1"/>
    <property type="molecule type" value="Genomic_DNA"/>
</dbReference>
<accession>A0A1L2CVD9</accession>
<sequence>MTKAELIEALKDYPDDACIEIVHGSGGNHYDIGKVVHYNDYGIQIAELAISEPKTVPESIIRGIREA</sequence>
<protein>
    <submittedName>
        <fullName evidence="1">Uncharacterized protein</fullName>
    </submittedName>
</protein>
<dbReference type="Proteomes" id="UP000223891">
    <property type="component" value="Segment"/>
</dbReference>
<keyword evidence="2" id="KW-1185">Reference proteome</keyword>